<evidence type="ECO:0000256" key="10">
    <source>
        <dbReference type="ARBA" id="ARBA00022741"/>
    </source>
</evidence>
<dbReference type="NCBIfam" id="NF000768">
    <property type="entry name" value="PRK00051.1"/>
    <property type="match status" value="1"/>
</dbReference>
<keyword evidence="12" id="KW-0862">Zinc</keyword>
<evidence type="ECO:0000259" key="17">
    <source>
        <dbReference type="Pfam" id="PF01502"/>
    </source>
</evidence>
<dbReference type="Gene3D" id="3.10.20.810">
    <property type="entry name" value="Phosphoribosyl-AMP cyclohydrolase"/>
    <property type="match status" value="1"/>
</dbReference>
<dbReference type="OrthoDB" id="9795769at2"/>
<evidence type="ECO:0000256" key="13">
    <source>
        <dbReference type="ARBA" id="ARBA00022840"/>
    </source>
</evidence>
<evidence type="ECO:0000256" key="15">
    <source>
        <dbReference type="ARBA" id="ARBA00023268"/>
    </source>
</evidence>
<dbReference type="SUPFAM" id="SSF101386">
    <property type="entry name" value="all-alpha NTP pyrophosphatases"/>
    <property type="match status" value="1"/>
</dbReference>
<dbReference type="EC" id="3.5.4.19" evidence="16"/>
<comment type="pathway">
    <text evidence="4 16">Amino-acid biosynthesis; L-histidine biosynthesis; L-histidine from 5-phospho-alpha-D-ribose 1-diphosphate: step 3/9.</text>
</comment>
<evidence type="ECO:0000256" key="7">
    <source>
        <dbReference type="ARBA" id="ARBA00008299"/>
    </source>
</evidence>
<comment type="catalytic activity">
    <reaction evidence="2 16">
        <text>1-(5-phospho-beta-D-ribosyl)-ATP + H2O = 1-(5-phospho-beta-D-ribosyl)-5'-AMP + diphosphate + H(+)</text>
        <dbReference type="Rhea" id="RHEA:22828"/>
        <dbReference type="ChEBI" id="CHEBI:15377"/>
        <dbReference type="ChEBI" id="CHEBI:15378"/>
        <dbReference type="ChEBI" id="CHEBI:33019"/>
        <dbReference type="ChEBI" id="CHEBI:59457"/>
        <dbReference type="ChEBI" id="CHEBI:73183"/>
        <dbReference type="EC" id="3.6.1.31"/>
    </reaction>
</comment>
<evidence type="ECO:0000256" key="16">
    <source>
        <dbReference type="HAMAP-Rule" id="MF_01019"/>
    </source>
</evidence>
<dbReference type="InterPro" id="IPR023019">
    <property type="entry name" value="His_synth_HisIE"/>
</dbReference>
<keyword evidence="9 16" id="KW-0028">Amino-acid biosynthesis</keyword>
<keyword evidence="19" id="KW-1185">Reference proteome</keyword>
<comment type="similarity">
    <text evidence="7 16">In the N-terminal section; belongs to the PRA-CH family.</text>
</comment>
<comment type="pathway">
    <text evidence="5 16">Amino-acid biosynthesis; L-histidine biosynthesis; L-histidine from 5-phospho-alpha-D-ribose 1-diphosphate: step 2/9.</text>
</comment>
<evidence type="ECO:0000256" key="1">
    <source>
        <dbReference type="ARBA" id="ARBA00000024"/>
    </source>
</evidence>
<dbReference type="RefSeq" id="WP_055449712.1">
    <property type="nucleotide sequence ID" value="NZ_CYHF01000002.1"/>
</dbReference>
<dbReference type="FunFam" id="3.10.20.810:FF:000001">
    <property type="entry name" value="Histidine biosynthesis bifunctional protein HisIE"/>
    <property type="match status" value="1"/>
</dbReference>
<keyword evidence="14 16" id="KW-0368">Histidine biosynthesis</keyword>
<dbReference type="InterPro" id="IPR008179">
    <property type="entry name" value="HisE"/>
</dbReference>
<dbReference type="Pfam" id="PF01503">
    <property type="entry name" value="PRA-PH"/>
    <property type="match status" value="1"/>
</dbReference>
<evidence type="ECO:0000256" key="6">
    <source>
        <dbReference type="ARBA" id="ARBA00007731"/>
    </source>
</evidence>
<evidence type="ECO:0000256" key="14">
    <source>
        <dbReference type="ARBA" id="ARBA00023102"/>
    </source>
</evidence>
<feature type="domain" description="Phosphoribosyl-AMP cyclohydrolase" evidence="17">
    <location>
        <begin position="29"/>
        <end position="103"/>
    </location>
</feature>
<sequence>MNWLDQVKWDARGLVPAIVQDAHTGRVLMFAWMNREALEQTHLRGEAVYWSRSRHKLWHKGEESGHVQTVRDIRLDCDGDVVLLQVEQAGGIACHTGRESCFFSRLEQDHWVASDPVLKDPAQIYHQTHASVDSTAANDSGAVLERLYATIASRKHADPSVSYVARLFQKGEDAILKKIGEEATELVMAAKDGAPDKVLYETADLWFHSLIALAQHGLTPQQVLAELERREGRSGLAEFASRPT</sequence>
<evidence type="ECO:0000256" key="4">
    <source>
        <dbReference type="ARBA" id="ARBA00005169"/>
    </source>
</evidence>
<dbReference type="PANTHER" id="PTHR42945">
    <property type="entry name" value="HISTIDINE BIOSYNTHESIS BIFUNCTIONAL PROTEIN"/>
    <property type="match status" value="1"/>
</dbReference>
<dbReference type="GO" id="GO:0000105">
    <property type="term" value="P:L-histidine biosynthetic process"/>
    <property type="evidence" value="ECO:0007669"/>
    <property type="project" value="UniProtKB-UniRule"/>
</dbReference>
<dbReference type="CDD" id="cd11534">
    <property type="entry name" value="NTP-PPase_HisIE_like"/>
    <property type="match status" value="1"/>
</dbReference>
<keyword evidence="13 16" id="KW-0067">ATP-binding</keyword>
<protein>
    <recommendedName>
        <fullName evidence="16">Histidine biosynthesis bifunctional protein HisIE</fullName>
    </recommendedName>
    <domain>
        <recommendedName>
            <fullName evidence="16">Phosphoribosyl-AMP cyclohydrolase</fullName>
            <shortName evidence="16">PRA-CH</shortName>
            <ecNumber evidence="16">3.5.4.19</ecNumber>
        </recommendedName>
    </domain>
    <domain>
        <recommendedName>
            <fullName evidence="16">Phosphoribosyl-ATP pyrophosphatase</fullName>
            <shortName evidence="16">PRA-PH</shortName>
            <ecNumber evidence="16">3.6.1.31</ecNumber>
        </recommendedName>
    </domain>
</protein>
<dbReference type="InterPro" id="IPR026660">
    <property type="entry name" value="PRA-CH"/>
</dbReference>
<dbReference type="GO" id="GO:0005524">
    <property type="term" value="F:ATP binding"/>
    <property type="evidence" value="ECO:0007669"/>
    <property type="project" value="UniProtKB-KW"/>
</dbReference>
<evidence type="ECO:0000256" key="9">
    <source>
        <dbReference type="ARBA" id="ARBA00022605"/>
    </source>
</evidence>
<evidence type="ECO:0000313" key="18">
    <source>
        <dbReference type="EMBL" id="CUA94900.1"/>
    </source>
</evidence>
<keyword evidence="10 16" id="KW-0547">Nucleotide-binding</keyword>
<evidence type="ECO:0000256" key="8">
    <source>
        <dbReference type="ARBA" id="ARBA00022490"/>
    </source>
</evidence>
<dbReference type="GO" id="GO:0004635">
    <property type="term" value="F:phosphoribosyl-AMP cyclohydrolase activity"/>
    <property type="evidence" value="ECO:0007669"/>
    <property type="project" value="UniProtKB-UniRule"/>
</dbReference>
<evidence type="ECO:0000256" key="3">
    <source>
        <dbReference type="ARBA" id="ARBA00004496"/>
    </source>
</evidence>
<dbReference type="HAMAP" id="MF_01021">
    <property type="entry name" value="HisI"/>
    <property type="match status" value="1"/>
</dbReference>
<keyword evidence="15 16" id="KW-0511">Multifunctional enzyme</keyword>
<evidence type="ECO:0000256" key="2">
    <source>
        <dbReference type="ARBA" id="ARBA00001460"/>
    </source>
</evidence>
<dbReference type="EMBL" id="CYHF01000002">
    <property type="protein sequence ID" value="CUA94900.1"/>
    <property type="molecule type" value="Genomic_DNA"/>
</dbReference>
<proteinExistence type="inferred from homology"/>
<dbReference type="STRING" id="339866.GCA_001418255_00783"/>
<dbReference type="NCBIfam" id="TIGR03188">
    <property type="entry name" value="histidine_hisI"/>
    <property type="match status" value="1"/>
</dbReference>
<dbReference type="Gene3D" id="1.10.287.1080">
    <property type="entry name" value="MazG-like"/>
    <property type="match status" value="1"/>
</dbReference>
<feature type="region of interest" description="Phosphoribosyl-AMP cyclohydrolase" evidence="16">
    <location>
        <begin position="1"/>
        <end position="143"/>
    </location>
</feature>
<feature type="region of interest" description="Phosphoribosyl-ATP pyrophosphohydrolase" evidence="16">
    <location>
        <begin position="144"/>
        <end position="244"/>
    </location>
</feature>
<dbReference type="GO" id="GO:0004636">
    <property type="term" value="F:phosphoribosyl-ATP diphosphatase activity"/>
    <property type="evidence" value="ECO:0007669"/>
    <property type="project" value="UniProtKB-UniRule"/>
</dbReference>
<evidence type="ECO:0000256" key="5">
    <source>
        <dbReference type="ARBA" id="ARBA00005204"/>
    </source>
</evidence>
<dbReference type="EC" id="3.6.1.31" evidence="16"/>
<dbReference type="InterPro" id="IPR038019">
    <property type="entry name" value="PRib_AMP_CycHydrolase_sf"/>
</dbReference>
<dbReference type="Proteomes" id="UP000183649">
    <property type="component" value="Unassembled WGS sequence"/>
</dbReference>
<dbReference type="InterPro" id="IPR002496">
    <property type="entry name" value="PRib_AMP_CycHydrolase_dom"/>
</dbReference>
<dbReference type="NCBIfam" id="NF002747">
    <property type="entry name" value="PRK02759.1"/>
    <property type="match status" value="1"/>
</dbReference>
<comment type="similarity">
    <text evidence="6 16">In the C-terminal section; belongs to the PRA-PH family.</text>
</comment>
<dbReference type="AlphaFoldDB" id="A0A0K6HVI0"/>
<comment type="catalytic activity">
    <reaction evidence="1 16">
        <text>1-(5-phospho-beta-D-ribosyl)-5'-AMP + H2O = 1-(5-phospho-beta-D-ribosyl)-5-[(5-phospho-beta-D-ribosylamino)methylideneamino]imidazole-4-carboxamide</text>
        <dbReference type="Rhea" id="RHEA:20049"/>
        <dbReference type="ChEBI" id="CHEBI:15377"/>
        <dbReference type="ChEBI" id="CHEBI:58435"/>
        <dbReference type="ChEBI" id="CHEBI:59457"/>
        <dbReference type="EC" id="3.5.4.19"/>
    </reaction>
</comment>
<dbReference type="Pfam" id="PF01502">
    <property type="entry name" value="PRA-CH"/>
    <property type="match status" value="1"/>
</dbReference>
<comment type="subcellular location">
    <subcellularLocation>
        <location evidence="3 16">Cytoplasm</location>
    </subcellularLocation>
</comment>
<accession>A0A0K6HVI0</accession>
<dbReference type="InterPro" id="IPR021130">
    <property type="entry name" value="PRib-ATP_PPHydrolase-like"/>
</dbReference>
<evidence type="ECO:0000313" key="19">
    <source>
        <dbReference type="Proteomes" id="UP000183649"/>
    </source>
</evidence>
<dbReference type="GO" id="GO:0005737">
    <property type="term" value="C:cytoplasm"/>
    <property type="evidence" value="ECO:0007669"/>
    <property type="project" value="UniProtKB-SubCell"/>
</dbReference>
<dbReference type="HAMAP" id="MF_01019">
    <property type="entry name" value="HisIE"/>
    <property type="match status" value="1"/>
</dbReference>
<dbReference type="HAMAP" id="MF_01020">
    <property type="entry name" value="HisE"/>
    <property type="match status" value="1"/>
</dbReference>
<keyword evidence="11 16" id="KW-0378">Hydrolase</keyword>
<evidence type="ECO:0000256" key="12">
    <source>
        <dbReference type="ARBA" id="ARBA00022833"/>
    </source>
</evidence>
<organism evidence="18 19">
    <name type="scientific">Thiomonas bhubaneswarensis</name>
    <dbReference type="NCBI Taxonomy" id="339866"/>
    <lineage>
        <taxon>Bacteria</taxon>
        <taxon>Pseudomonadati</taxon>
        <taxon>Pseudomonadota</taxon>
        <taxon>Betaproteobacteria</taxon>
        <taxon>Burkholderiales</taxon>
        <taxon>Thiomonas</taxon>
    </lineage>
</organism>
<evidence type="ECO:0000256" key="11">
    <source>
        <dbReference type="ARBA" id="ARBA00022801"/>
    </source>
</evidence>
<dbReference type="NCBIfam" id="NF001611">
    <property type="entry name" value="PRK00400.1-3"/>
    <property type="match status" value="1"/>
</dbReference>
<reference evidence="19" key="1">
    <citation type="submission" date="2015-08" db="EMBL/GenBank/DDBJ databases">
        <authorList>
            <person name="Varghese N."/>
        </authorList>
    </citation>
    <scope>NUCLEOTIDE SEQUENCE [LARGE SCALE GENOMIC DNA]</scope>
    <source>
        <strain evidence="19">DSM 18181</strain>
    </source>
</reference>
<gene>
    <name evidence="16" type="primary">hisI</name>
    <name evidence="16" type="synonym">hisIE</name>
    <name evidence="18" type="ORF">Ga0061069_102259</name>
</gene>
<dbReference type="SUPFAM" id="SSF141734">
    <property type="entry name" value="HisI-like"/>
    <property type="match status" value="1"/>
</dbReference>
<dbReference type="UniPathway" id="UPA00031">
    <property type="reaction ID" value="UER00007"/>
</dbReference>
<dbReference type="PANTHER" id="PTHR42945:SF1">
    <property type="entry name" value="HISTIDINE BIOSYNTHESIS BIFUNCTIONAL PROTEIN HIS7"/>
    <property type="match status" value="1"/>
</dbReference>
<name>A0A0K6HVI0_9BURK</name>
<keyword evidence="8 16" id="KW-0963">Cytoplasm</keyword>